<dbReference type="InterPro" id="IPR051452">
    <property type="entry name" value="Diverse_Oxidoreductases"/>
</dbReference>
<dbReference type="PROSITE" id="PS51085">
    <property type="entry name" value="2FE2S_FER_2"/>
    <property type="match status" value="1"/>
</dbReference>
<dbReference type="SUPFAM" id="SSF54292">
    <property type="entry name" value="2Fe-2S ferredoxin-like"/>
    <property type="match status" value="1"/>
</dbReference>
<dbReference type="Pfam" id="PF00111">
    <property type="entry name" value="Fer2"/>
    <property type="match status" value="1"/>
</dbReference>
<keyword evidence="4" id="KW-0408">Iron</keyword>
<evidence type="ECO:0000256" key="2">
    <source>
        <dbReference type="ARBA" id="ARBA00022723"/>
    </source>
</evidence>
<keyword evidence="2" id="KW-0479">Metal-binding</keyword>
<sequence length="158" mass="16573">MTYRLIVNDTAHDIDAPGDMPLLYALRNHLDLKATRYGCGLAECGACAVFVGRDVRQSCVLPLAAVDGPVTTVEGLAPGDALSPVQQAFIDEQAAQCGYCISGMMIAATALLADTPDPDDAAIAAALTSNLCGCGTHVRIVRAIKRAARMQRQARNAT</sequence>
<keyword evidence="8" id="KW-1185">Reference proteome</keyword>
<dbReference type="InterPro" id="IPR002888">
    <property type="entry name" value="2Fe-2S-bd"/>
</dbReference>
<dbReference type="InterPro" id="IPR001041">
    <property type="entry name" value="2Fe-2S_ferredoxin-type"/>
</dbReference>
<evidence type="ECO:0000256" key="5">
    <source>
        <dbReference type="ARBA" id="ARBA00023014"/>
    </source>
</evidence>
<evidence type="ECO:0000259" key="6">
    <source>
        <dbReference type="PROSITE" id="PS51085"/>
    </source>
</evidence>
<accession>A0A423PYF9</accession>
<dbReference type="PANTHER" id="PTHR44379">
    <property type="entry name" value="OXIDOREDUCTASE WITH IRON-SULFUR SUBUNIT"/>
    <property type="match status" value="1"/>
</dbReference>
<organism evidence="7 8">
    <name type="scientific">Salinisphaera japonica YTM-1</name>
    <dbReference type="NCBI Taxonomy" id="1209778"/>
    <lineage>
        <taxon>Bacteria</taxon>
        <taxon>Pseudomonadati</taxon>
        <taxon>Pseudomonadota</taxon>
        <taxon>Gammaproteobacteria</taxon>
        <taxon>Salinisphaerales</taxon>
        <taxon>Salinisphaeraceae</taxon>
        <taxon>Salinisphaera</taxon>
    </lineage>
</organism>
<dbReference type="SUPFAM" id="SSF47741">
    <property type="entry name" value="CO dehydrogenase ISP C-domain like"/>
    <property type="match status" value="1"/>
</dbReference>
<feature type="domain" description="2Fe-2S ferredoxin-type" evidence="6">
    <location>
        <begin position="1"/>
        <end position="76"/>
    </location>
</feature>
<reference evidence="7 8" key="1">
    <citation type="submission" date="2013-10" db="EMBL/GenBank/DDBJ databases">
        <title>Salinisphaera japonica YTM-1 Genome Sequencing.</title>
        <authorList>
            <person name="Lai Q."/>
            <person name="Li C."/>
            <person name="Shao Z."/>
        </authorList>
    </citation>
    <scope>NUCLEOTIDE SEQUENCE [LARGE SCALE GENOMIC DNA]</scope>
    <source>
        <strain evidence="7 8">YTM-1</strain>
    </source>
</reference>
<dbReference type="PROSITE" id="PS00197">
    <property type="entry name" value="2FE2S_FER_1"/>
    <property type="match status" value="1"/>
</dbReference>
<dbReference type="InterPro" id="IPR012675">
    <property type="entry name" value="Beta-grasp_dom_sf"/>
</dbReference>
<dbReference type="InterPro" id="IPR036010">
    <property type="entry name" value="2Fe-2S_ferredoxin-like_sf"/>
</dbReference>
<proteinExistence type="predicted"/>
<dbReference type="RefSeq" id="WP_123657493.1">
    <property type="nucleotide sequence ID" value="NZ_AYKG01000011.1"/>
</dbReference>
<dbReference type="EMBL" id="AYKG01000011">
    <property type="protein sequence ID" value="ROO30652.1"/>
    <property type="molecule type" value="Genomic_DNA"/>
</dbReference>
<name>A0A423PYF9_9GAMM</name>
<evidence type="ECO:0000313" key="7">
    <source>
        <dbReference type="EMBL" id="ROO30652.1"/>
    </source>
</evidence>
<dbReference type="GO" id="GO:0016491">
    <property type="term" value="F:oxidoreductase activity"/>
    <property type="evidence" value="ECO:0007669"/>
    <property type="project" value="UniProtKB-KW"/>
</dbReference>
<gene>
    <name evidence="7" type="ORF">SAJA_04745</name>
</gene>
<keyword evidence="1" id="KW-0001">2Fe-2S</keyword>
<dbReference type="Pfam" id="PF01799">
    <property type="entry name" value="Fer2_2"/>
    <property type="match status" value="1"/>
</dbReference>
<evidence type="ECO:0000313" key="8">
    <source>
        <dbReference type="Proteomes" id="UP000285310"/>
    </source>
</evidence>
<dbReference type="Gene3D" id="1.10.150.120">
    <property type="entry name" value="[2Fe-2S]-binding domain"/>
    <property type="match status" value="1"/>
</dbReference>
<keyword evidence="5" id="KW-0411">Iron-sulfur</keyword>
<keyword evidence="3" id="KW-0560">Oxidoreductase</keyword>
<dbReference type="PANTHER" id="PTHR44379:SF6">
    <property type="entry name" value="BLR6046 PROTEIN"/>
    <property type="match status" value="1"/>
</dbReference>
<dbReference type="AlphaFoldDB" id="A0A423PYF9"/>
<protein>
    <submittedName>
        <fullName evidence="7">Isoquinoline 1-oxidoreductase subunit alpha</fullName>
    </submittedName>
</protein>
<dbReference type="InterPro" id="IPR036884">
    <property type="entry name" value="2Fe-2S-bd_dom_sf"/>
</dbReference>
<evidence type="ECO:0000256" key="4">
    <source>
        <dbReference type="ARBA" id="ARBA00023004"/>
    </source>
</evidence>
<dbReference type="GO" id="GO:0046872">
    <property type="term" value="F:metal ion binding"/>
    <property type="evidence" value="ECO:0007669"/>
    <property type="project" value="UniProtKB-KW"/>
</dbReference>
<dbReference type="Proteomes" id="UP000285310">
    <property type="component" value="Unassembled WGS sequence"/>
</dbReference>
<dbReference type="Gene3D" id="3.10.20.30">
    <property type="match status" value="1"/>
</dbReference>
<dbReference type="InParanoid" id="A0A423PYF9"/>
<dbReference type="InterPro" id="IPR006058">
    <property type="entry name" value="2Fe2S_fd_BS"/>
</dbReference>
<dbReference type="CDD" id="cd00207">
    <property type="entry name" value="fer2"/>
    <property type="match status" value="1"/>
</dbReference>
<dbReference type="GO" id="GO:0051537">
    <property type="term" value="F:2 iron, 2 sulfur cluster binding"/>
    <property type="evidence" value="ECO:0007669"/>
    <property type="project" value="UniProtKB-KW"/>
</dbReference>
<evidence type="ECO:0000256" key="1">
    <source>
        <dbReference type="ARBA" id="ARBA00022714"/>
    </source>
</evidence>
<comment type="caution">
    <text evidence="7">The sequence shown here is derived from an EMBL/GenBank/DDBJ whole genome shotgun (WGS) entry which is preliminary data.</text>
</comment>
<evidence type="ECO:0000256" key="3">
    <source>
        <dbReference type="ARBA" id="ARBA00023002"/>
    </source>
</evidence>
<dbReference type="OrthoDB" id="9775084at2"/>